<evidence type="ECO:0000313" key="2">
    <source>
        <dbReference type="EMBL" id="WWD80964.1"/>
    </source>
</evidence>
<dbReference type="CDD" id="cd04301">
    <property type="entry name" value="NAT_SF"/>
    <property type="match status" value="1"/>
</dbReference>
<dbReference type="Pfam" id="PF13673">
    <property type="entry name" value="Acetyltransf_10"/>
    <property type="match status" value="1"/>
</dbReference>
<accession>A0A5C7F6P5</accession>
<dbReference type="OrthoDB" id="9796171at2"/>
<name>A0A5C7F6P5_9BACI</name>
<evidence type="ECO:0000259" key="1">
    <source>
        <dbReference type="PROSITE" id="PS51186"/>
    </source>
</evidence>
<dbReference type="Gene3D" id="3.40.630.30">
    <property type="match status" value="1"/>
</dbReference>
<protein>
    <submittedName>
        <fullName evidence="2">GNAT family N-acetyltransferase</fullName>
        <ecNumber evidence="2">2.3.1.-</ecNumber>
    </submittedName>
</protein>
<keyword evidence="2" id="KW-0808">Transferase</keyword>
<dbReference type="InterPro" id="IPR016181">
    <property type="entry name" value="Acyl_CoA_acyltransferase"/>
</dbReference>
<reference evidence="2 3" key="1">
    <citation type="submission" date="2024-01" db="EMBL/GenBank/DDBJ databases">
        <title>Complete Genome Sequence of Alkalicoccus halolimnae BZ-SZ-XJ29T, a Moderately Halophilic Bacterium Isolated from a Salt Lake.</title>
        <authorList>
            <person name="Zhao B."/>
        </authorList>
    </citation>
    <scope>NUCLEOTIDE SEQUENCE [LARGE SCALE GENOMIC DNA]</scope>
    <source>
        <strain evidence="2 3">BZ-SZ-XJ29</strain>
    </source>
</reference>
<keyword evidence="2" id="KW-0012">Acyltransferase</keyword>
<dbReference type="EC" id="2.3.1.-" evidence="2"/>
<feature type="domain" description="N-acetyltransferase" evidence="1">
    <location>
        <begin position="6"/>
        <end position="148"/>
    </location>
</feature>
<dbReference type="RefSeq" id="WP_147804014.1">
    <property type="nucleotide sequence ID" value="NZ_CP144914.1"/>
</dbReference>
<evidence type="ECO:0000313" key="3">
    <source>
        <dbReference type="Proteomes" id="UP000321816"/>
    </source>
</evidence>
<dbReference type="EMBL" id="CP144914">
    <property type="protein sequence ID" value="WWD80964.1"/>
    <property type="molecule type" value="Genomic_DNA"/>
</dbReference>
<keyword evidence="3" id="KW-1185">Reference proteome</keyword>
<sequence length="155" mass="17896">MKWTIKSFEELTADELYQILKIRVEIFVVEQECPYPEIDGMDKAAEHLYAVEDNEVKAYARLLPPGTMYQEASIGRVLVAGDKRGTGLGKELMKRAVKNLDENYSQTPIRLQAQEYAEAFYAAFSFQRISDTYLEDNIPHVDMRRNSIFGDEFKN</sequence>
<dbReference type="GO" id="GO:0016747">
    <property type="term" value="F:acyltransferase activity, transferring groups other than amino-acyl groups"/>
    <property type="evidence" value="ECO:0007669"/>
    <property type="project" value="InterPro"/>
</dbReference>
<dbReference type="KEGG" id="ahal:FTX54_005215"/>
<dbReference type="SUPFAM" id="SSF55729">
    <property type="entry name" value="Acyl-CoA N-acyltransferases (Nat)"/>
    <property type="match status" value="1"/>
</dbReference>
<dbReference type="PROSITE" id="PS51186">
    <property type="entry name" value="GNAT"/>
    <property type="match status" value="1"/>
</dbReference>
<dbReference type="InterPro" id="IPR000182">
    <property type="entry name" value="GNAT_dom"/>
</dbReference>
<gene>
    <name evidence="2" type="ORF">FTX54_005215</name>
</gene>
<organism evidence="2 3">
    <name type="scientific">Alkalicoccus halolimnae</name>
    <dbReference type="NCBI Taxonomy" id="1667239"/>
    <lineage>
        <taxon>Bacteria</taxon>
        <taxon>Bacillati</taxon>
        <taxon>Bacillota</taxon>
        <taxon>Bacilli</taxon>
        <taxon>Bacillales</taxon>
        <taxon>Bacillaceae</taxon>
        <taxon>Alkalicoccus</taxon>
    </lineage>
</organism>
<proteinExistence type="predicted"/>
<dbReference type="AlphaFoldDB" id="A0A5C7F6P5"/>
<dbReference type="Proteomes" id="UP000321816">
    <property type="component" value="Chromosome"/>
</dbReference>